<dbReference type="OrthoDB" id="5431326at2"/>
<organism evidence="2 3">
    <name type="scientific">Piscinibacter gummiphilus</name>
    <dbReference type="NCBI Taxonomy" id="946333"/>
    <lineage>
        <taxon>Bacteria</taxon>
        <taxon>Pseudomonadati</taxon>
        <taxon>Pseudomonadota</taxon>
        <taxon>Betaproteobacteria</taxon>
        <taxon>Burkholderiales</taxon>
        <taxon>Sphaerotilaceae</taxon>
        <taxon>Piscinibacter</taxon>
    </lineage>
</organism>
<dbReference type="Proteomes" id="UP000193427">
    <property type="component" value="Chromosome"/>
</dbReference>
<name>A0A1W6LE62_9BURK</name>
<sequence>MRVLPVLAALPFATLLACSQPAPDRAAAGPVAAEVTLRTAEGQSAGRATLTDTGAGVSMKIEAAGLTPGPHGFHIHLNGACAPAPDAATGKTVAFGAAGGHFDPGMSKHHGAPGGMPTANHAGDQPNLVADAGGRASLEYTNPNVTLSPGQGSVMGRALVVHADPDDYKTDPAGNSGPRVLCGVIEAKAR</sequence>
<dbReference type="CDD" id="cd00305">
    <property type="entry name" value="Cu-Zn_Superoxide_Dismutase"/>
    <property type="match status" value="1"/>
</dbReference>
<dbReference type="RefSeq" id="WP_085752818.1">
    <property type="nucleotide sequence ID" value="NZ_BSPR01000020.1"/>
</dbReference>
<comment type="similarity">
    <text evidence="1">Belongs to the Cu-Zn superoxide dismutase family.</text>
</comment>
<accession>A0A1W6LE62</accession>
<dbReference type="PANTHER" id="PTHR10003">
    <property type="entry name" value="SUPEROXIDE DISMUTASE CU-ZN -RELATED"/>
    <property type="match status" value="1"/>
</dbReference>
<dbReference type="GO" id="GO:0005507">
    <property type="term" value="F:copper ion binding"/>
    <property type="evidence" value="ECO:0007669"/>
    <property type="project" value="InterPro"/>
</dbReference>
<gene>
    <name evidence="2" type="ORF">A4W93_22835</name>
</gene>
<evidence type="ECO:0000313" key="2">
    <source>
        <dbReference type="EMBL" id="ARN22516.1"/>
    </source>
</evidence>
<protein>
    <submittedName>
        <fullName evidence="2">Uncharacterized protein</fullName>
    </submittedName>
</protein>
<dbReference type="InterPro" id="IPR024134">
    <property type="entry name" value="SOD_Cu/Zn_/chaperone"/>
</dbReference>
<dbReference type="SUPFAM" id="SSF49329">
    <property type="entry name" value="Cu,Zn superoxide dismutase-like"/>
    <property type="match status" value="1"/>
</dbReference>
<dbReference type="GO" id="GO:0006801">
    <property type="term" value="P:superoxide metabolic process"/>
    <property type="evidence" value="ECO:0007669"/>
    <property type="project" value="InterPro"/>
</dbReference>
<dbReference type="Pfam" id="PF00080">
    <property type="entry name" value="Sod_Cu"/>
    <property type="match status" value="1"/>
</dbReference>
<keyword evidence="3" id="KW-1185">Reference proteome</keyword>
<dbReference type="EMBL" id="CP015118">
    <property type="protein sequence ID" value="ARN22516.1"/>
    <property type="molecule type" value="Genomic_DNA"/>
</dbReference>
<proteinExistence type="inferred from homology"/>
<dbReference type="AlphaFoldDB" id="A0A1W6LE62"/>
<dbReference type="PROSITE" id="PS51257">
    <property type="entry name" value="PROKAR_LIPOPROTEIN"/>
    <property type="match status" value="1"/>
</dbReference>
<dbReference type="InterPro" id="IPR036423">
    <property type="entry name" value="SOD-like_Cu/Zn_dom_sf"/>
</dbReference>
<evidence type="ECO:0000313" key="3">
    <source>
        <dbReference type="Proteomes" id="UP000193427"/>
    </source>
</evidence>
<dbReference type="KEGG" id="rgu:A4W93_22835"/>
<evidence type="ECO:0000256" key="1">
    <source>
        <dbReference type="ARBA" id="ARBA00010457"/>
    </source>
</evidence>
<dbReference type="STRING" id="946333.A4W93_22835"/>
<dbReference type="InterPro" id="IPR001424">
    <property type="entry name" value="SOD_Cu_Zn_dom"/>
</dbReference>
<reference evidence="2 3" key="1">
    <citation type="submission" date="2016-04" db="EMBL/GenBank/DDBJ databases">
        <title>Complete genome sequence of natural rubber-degrading, novel Gram-negative bacterium, Rhizobacter gummiphilus strain NS21.</title>
        <authorList>
            <person name="Tabata M."/>
            <person name="Kasai D."/>
            <person name="Fukuda M."/>
        </authorList>
    </citation>
    <scope>NUCLEOTIDE SEQUENCE [LARGE SCALE GENOMIC DNA]</scope>
    <source>
        <strain evidence="2 3">NS21</strain>
    </source>
</reference>
<dbReference type="Gene3D" id="2.60.40.200">
    <property type="entry name" value="Superoxide dismutase, copper/zinc binding domain"/>
    <property type="match status" value="1"/>
</dbReference>